<dbReference type="InterPro" id="IPR036100">
    <property type="entry name" value="QueA_sf"/>
</dbReference>
<dbReference type="GO" id="GO:0051075">
    <property type="term" value="F:S-adenosylmethionine:tRNA ribosyltransferase-isomerase activity"/>
    <property type="evidence" value="ECO:0007669"/>
    <property type="project" value="UniProtKB-EC"/>
</dbReference>
<dbReference type="GO" id="GO:0005737">
    <property type="term" value="C:cytoplasm"/>
    <property type="evidence" value="ECO:0007669"/>
    <property type="project" value="UniProtKB-SubCell"/>
</dbReference>
<keyword evidence="7" id="KW-1185">Reference proteome</keyword>
<dbReference type="GO" id="GO:0008616">
    <property type="term" value="P:tRNA queuosine(34) biosynthetic process"/>
    <property type="evidence" value="ECO:0007669"/>
    <property type="project" value="UniProtKB-UniRule"/>
</dbReference>
<comment type="caution">
    <text evidence="6">The sequence shown here is derived from an EMBL/GenBank/DDBJ whole genome shotgun (WGS) entry which is preliminary data.</text>
</comment>
<comment type="pathway">
    <text evidence="5">tRNA modification; tRNA-queuosine biosynthesis.</text>
</comment>
<keyword evidence="3 5" id="KW-0949">S-adenosyl-L-methionine</keyword>
<dbReference type="UniPathway" id="UPA00392"/>
<dbReference type="EMBL" id="JMFG01000013">
    <property type="protein sequence ID" value="KDA54033.1"/>
    <property type="molecule type" value="Genomic_DNA"/>
</dbReference>
<dbReference type="PANTHER" id="PTHR30307">
    <property type="entry name" value="S-ADENOSYLMETHIONINE:TRNA RIBOSYLTRANSFERASE-ISOMERASE"/>
    <property type="match status" value="1"/>
</dbReference>
<name>A0A062XT77_9BACT</name>
<evidence type="ECO:0000256" key="3">
    <source>
        <dbReference type="ARBA" id="ARBA00022691"/>
    </source>
</evidence>
<keyword evidence="4 5" id="KW-0671">Queuosine biosynthesis</keyword>
<dbReference type="PANTHER" id="PTHR30307:SF0">
    <property type="entry name" value="S-ADENOSYLMETHIONINE:TRNA RIBOSYLTRANSFERASE-ISOMERASE"/>
    <property type="match status" value="1"/>
</dbReference>
<dbReference type="InterPro" id="IPR042119">
    <property type="entry name" value="QueA_dom2"/>
</dbReference>
<evidence type="ECO:0000256" key="2">
    <source>
        <dbReference type="ARBA" id="ARBA00022679"/>
    </source>
</evidence>
<proteinExistence type="inferred from homology"/>
<dbReference type="InterPro" id="IPR042118">
    <property type="entry name" value="QueA_dom1"/>
</dbReference>
<dbReference type="OrthoDB" id="9805933at2"/>
<dbReference type="AlphaFoldDB" id="A0A062XT77"/>
<dbReference type="Gene3D" id="2.40.10.240">
    <property type="entry name" value="QueA-like"/>
    <property type="match status" value="1"/>
</dbReference>
<dbReference type="HAMAP" id="MF_00113">
    <property type="entry name" value="QueA"/>
    <property type="match status" value="1"/>
</dbReference>
<comment type="similarity">
    <text evidence="5">Belongs to the QueA family.</text>
</comment>
<dbReference type="Pfam" id="PF02547">
    <property type="entry name" value="Queuosine_synth"/>
    <property type="match status" value="1"/>
</dbReference>
<evidence type="ECO:0000313" key="7">
    <source>
        <dbReference type="Proteomes" id="UP000027284"/>
    </source>
</evidence>
<evidence type="ECO:0000313" key="6">
    <source>
        <dbReference type="EMBL" id="KDA54033.1"/>
    </source>
</evidence>
<dbReference type="STRING" id="1312852.EG19_01270"/>
<keyword evidence="1 5" id="KW-0963">Cytoplasm</keyword>
<dbReference type="Gene3D" id="3.40.1780.10">
    <property type="entry name" value="QueA-like"/>
    <property type="match status" value="2"/>
</dbReference>
<dbReference type="NCBIfam" id="TIGR00113">
    <property type="entry name" value="queA"/>
    <property type="match status" value="1"/>
</dbReference>
<dbReference type="Proteomes" id="UP000027284">
    <property type="component" value="Unassembled WGS sequence"/>
</dbReference>
<comment type="subunit">
    <text evidence="5">Monomer.</text>
</comment>
<protein>
    <recommendedName>
        <fullName evidence="5">S-adenosylmethionine:tRNA ribosyltransferase-isomerase</fullName>
        <ecNumber evidence="5">2.4.99.17</ecNumber>
    </recommendedName>
    <alternativeName>
        <fullName evidence="5">Queuosine biosynthesis protein QueA</fullName>
    </alternativeName>
</protein>
<evidence type="ECO:0000256" key="5">
    <source>
        <dbReference type="HAMAP-Rule" id="MF_00113"/>
    </source>
</evidence>
<dbReference type="EC" id="2.4.99.17" evidence="5"/>
<accession>A0A062XT77</accession>
<sequence length="340" mass="36913">MRTEDFAYELPPELIAAFPRPRGTSRLLVLPRQGSPWEANIRDIPALLTPGDLLLLNDVRVIPARLFGRRPGGGVCELLLLRPAGEGVWEAMGRPAARLREGTVVSFPWGRGVIQGRQGEGKLLVAFQPPLDASALEALGEVPLPPYIEKKRRAQPEDRRRYQTVFARRGLAVAAPTAGLHLTAELLAACEARGVEVVSLTLHVGPGTFKPVKSEDPRQHRLDPELYEISPETAGALNRALAFGRRIVAVGTTSVRALEDALKRGGGRVLPGVAHADTYILPGFVFRGTGALLTNFHLPRSTLLMLVSALAGRERVLAAYEMAKARGFGFYSYGDAMLIL</sequence>
<reference evidence="6 7" key="1">
    <citation type="submission" date="2014-04" db="EMBL/GenBank/DDBJ databases">
        <title>The Genome Sequence of Thermoanaerobaculum aquaticum MP-01, The First Cultivated Group 23 Acidobacterium.</title>
        <authorList>
            <person name="Stamps B.W."/>
            <person name="Losey N.A."/>
            <person name="Lawson P.A."/>
            <person name="Stevenson B.S."/>
        </authorList>
    </citation>
    <scope>NUCLEOTIDE SEQUENCE [LARGE SCALE GENOMIC DNA]</scope>
    <source>
        <strain evidence="6 7">MP-01</strain>
    </source>
</reference>
<dbReference type="SUPFAM" id="SSF111337">
    <property type="entry name" value="QueA-like"/>
    <property type="match status" value="1"/>
</dbReference>
<evidence type="ECO:0000256" key="4">
    <source>
        <dbReference type="ARBA" id="ARBA00022785"/>
    </source>
</evidence>
<dbReference type="InterPro" id="IPR003699">
    <property type="entry name" value="QueA"/>
</dbReference>
<comment type="subcellular location">
    <subcellularLocation>
        <location evidence="5">Cytoplasm</location>
    </subcellularLocation>
</comment>
<evidence type="ECO:0000256" key="1">
    <source>
        <dbReference type="ARBA" id="ARBA00022490"/>
    </source>
</evidence>
<gene>
    <name evidence="5" type="primary">queA</name>
    <name evidence="6" type="ORF">EG19_01270</name>
</gene>
<dbReference type="RefSeq" id="WP_038048439.1">
    <property type="nucleotide sequence ID" value="NZ_JMFG01000013.1"/>
</dbReference>
<comment type="catalytic activity">
    <reaction evidence="5">
        <text>7-aminomethyl-7-carbaguanosine(34) in tRNA + S-adenosyl-L-methionine = epoxyqueuosine(34) in tRNA + adenine + L-methionine + 2 H(+)</text>
        <dbReference type="Rhea" id="RHEA:32155"/>
        <dbReference type="Rhea" id="RHEA-COMP:10342"/>
        <dbReference type="Rhea" id="RHEA-COMP:18582"/>
        <dbReference type="ChEBI" id="CHEBI:15378"/>
        <dbReference type="ChEBI" id="CHEBI:16708"/>
        <dbReference type="ChEBI" id="CHEBI:57844"/>
        <dbReference type="ChEBI" id="CHEBI:59789"/>
        <dbReference type="ChEBI" id="CHEBI:82833"/>
        <dbReference type="ChEBI" id="CHEBI:194443"/>
        <dbReference type="EC" id="2.4.99.17"/>
    </reaction>
</comment>
<keyword evidence="2 5" id="KW-0808">Transferase</keyword>
<comment type="function">
    <text evidence="5">Transfers and isomerizes the ribose moiety from AdoMet to the 7-aminomethyl group of 7-deazaguanine (preQ1-tRNA) to give epoxyqueuosine (oQ-tRNA).</text>
</comment>
<dbReference type="NCBIfam" id="NF001140">
    <property type="entry name" value="PRK00147.1"/>
    <property type="match status" value="1"/>
</dbReference>
<organism evidence="6 7">
    <name type="scientific">Thermoanaerobaculum aquaticum</name>
    <dbReference type="NCBI Taxonomy" id="1312852"/>
    <lineage>
        <taxon>Bacteria</taxon>
        <taxon>Pseudomonadati</taxon>
        <taxon>Acidobacteriota</taxon>
        <taxon>Thermoanaerobaculia</taxon>
        <taxon>Thermoanaerobaculales</taxon>
        <taxon>Thermoanaerobaculaceae</taxon>
        <taxon>Thermoanaerobaculum</taxon>
    </lineage>
</organism>